<comment type="subcellular location">
    <subcellularLocation>
        <location evidence="1">Membrane</location>
        <topology evidence="1">Multi-pass membrane protein</topology>
    </subcellularLocation>
</comment>
<feature type="transmembrane region" description="Helical" evidence="6">
    <location>
        <begin position="89"/>
        <end position="106"/>
    </location>
</feature>
<dbReference type="InterPro" id="IPR037185">
    <property type="entry name" value="EmrE-like"/>
</dbReference>
<keyword evidence="3 6" id="KW-0812">Transmembrane</keyword>
<feature type="transmembrane region" description="Helical" evidence="6">
    <location>
        <begin position="32"/>
        <end position="50"/>
    </location>
</feature>
<evidence type="ECO:0000313" key="8">
    <source>
        <dbReference type="EMBL" id="RAK68990.1"/>
    </source>
</evidence>
<sequence>MLLPVAAVIGATAAFQVGAALAKGLFPALGPEGTAALRILLGALMLAVLIRPWRHWPADAPLLPMLGLGVTTAGAILFFYMALGRLPQGVAIALQFLGPLAVAIAGSHRPRDFLWAALAAGGVWALLGRDLTSGPSRLDLVGVGFALAAAASWAAYIVWGQTASRAFGRATPALATGIAALVIVPVGVAHAGLPALLDPRLLPLALVVAVISTAIPFTLEMYALPRLPARTFAVLTSLEPAFGALSGLLLLREALRLEQVLGVAAVMLAAAGAAWASRPAAHAAPTDAPPT</sequence>
<evidence type="ECO:0000313" key="9">
    <source>
        <dbReference type="Proteomes" id="UP000249524"/>
    </source>
</evidence>
<dbReference type="Pfam" id="PF00892">
    <property type="entry name" value="EamA"/>
    <property type="match status" value="1"/>
</dbReference>
<protein>
    <submittedName>
        <fullName evidence="8">EamA family transporter</fullName>
    </submittedName>
</protein>
<dbReference type="Proteomes" id="UP000249524">
    <property type="component" value="Unassembled WGS sequence"/>
</dbReference>
<feature type="transmembrane region" description="Helical" evidence="6">
    <location>
        <begin position="113"/>
        <end position="128"/>
    </location>
</feature>
<dbReference type="AlphaFoldDB" id="A0A328BNR1"/>
<feature type="transmembrane region" description="Helical" evidence="6">
    <location>
        <begin position="171"/>
        <end position="189"/>
    </location>
</feature>
<comment type="similarity">
    <text evidence="2">Belongs to the EamA transporter family.</text>
</comment>
<gene>
    <name evidence="8" type="ORF">DJ019_02995</name>
</gene>
<dbReference type="OrthoDB" id="9815120at2"/>
<feature type="transmembrane region" description="Helical" evidence="6">
    <location>
        <begin position="62"/>
        <end position="83"/>
    </location>
</feature>
<feature type="transmembrane region" description="Helical" evidence="6">
    <location>
        <begin position="140"/>
        <end position="159"/>
    </location>
</feature>
<evidence type="ECO:0000259" key="7">
    <source>
        <dbReference type="Pfam" id="PF00892"/>
    </source>
</evidence>
<evidence type="ECO:0000256" key="1">
    <source>
        <dbReference type="ARBA" id="ARBA00004141"/>
    </source>
</evidence>
<comment type="caution">
    <text evidence="8">The sequence shown here is derived from an EMBL/GenBank/DDBJ whole genome shotgun (WGS) entry which is preliminary data.</text>
</comment>
<dbReference type="SUPFAM" id="SSF103481">
    <property type="entry name" value="Multidrug resistance efflux transporter EmrE"/>
    <property type="match status" value="2"/>
</dbReference>
<evidence type="ECO:0000256" key="2">
    <source>
        <dbReference type="ARBA" id="ARBA00007362"/>
    </source>
</evidence>
<name>A0A328BNR1_9CAUL</name>
<accession>A0A328BNR1</accession>
<evidence type="ECO:0000256" key="6">
    <source>
        <dbReference type="SAM" id="Phobius"/>
    </source>
</evidence>
<reference evidence="8 9" key="1">
    <citation type="submission" date="2018-05" db="EMBL/GenBank/DDBJ databases">
        <authorList>
            <person name="Lanie J.A."/>
            <person name="Ng W.-L."/>
            <person name="Kazmierczak K.M."/>
            <person name="Andrzejewski T.M."/>
            <person name="Davidsen T.M."/>
            <person name="Wayne K.J."/>
            <person name="Tettelin H."/>
            <person name="Glass J.I."/>
            <person name="Rusch D."/>
            <person name="Podicherti R."/>
            <person name="Tsui H.-C.T."/>
            <person name="Winkler M.E."/>
        </authorList>
    </citation>
    <scope>NUCLEOTIDE SEQUENCE [LARGE SCALE GENOMIC DNA]</scope>
    <source>
        <strain evidence="8 9">BUT-10</strain>
    </source>
</reference>
<keyword evidence="5 6" id="KW-0472">Membrane</keyword>
<organism evidence="8 9">
    <name type="scientific">Phenylobacterium kunshanense</name>
    <dbReference type="NCBI Taxonomy" id="1445034"/>
    <lineage>
        <taxon>Bacteria</taxon>
        <taxon>Pseudomonadati</taxon>
        <taxon>Pseudomonadota</taxon>
        <taxon>Alphaproteobacteria</taxon>
        <taxon>Caulobacterales</taxon>
        <taxon>Caulobacteraceae</taxon>
        <taxon>Phenylobacterium</taxon>
    </lineage>
</organism>
<dbReference type="InterPro" id="IPR000620">
    <property type="entry name" value="EamA_dom"/>
</dbReference>
<dbReference type="PANTHER" id="PTHR32322:SF2">
    <property type="entry name" value="EAMA DOMAIN-CONTAINING PROTEIN"/>
    <property type="match status" value="1"/>
</dbReference>
<dbReference type="GO" id="GO:0016020">
    <property type="term" value="C:membrane"/>
    <property type="evidence" value="ECO:0007669"/>
    <property type="project" value="UniProtKB-SubCell"/>
</dbReference>
<evidence type="ECO:0000256" key="4">
    <source>
        <dbReference type="ARBA" id="ARBA00022989"/>
    </source>
</evidence>
<dbReference type="PANTHER" id="PTHR32322">
    <property type="entry name" value="INNER MEMBRANE TRANSPORTER"/>
    <property type="match status" value="1"/>
</dbReference>
<evidence type="ECO:0000256" key="5">
    <source>
        <dbReference type="ARBA" id="ARBA00023136"/>
    </source>
</evidence>
<dbReference type="EMBL" id="QFYS01000001">
    <property type="protein sequence ID" value="RAK68990.1"/>
    <property type="molecule type" value="Genomic_DNA"/>
</dbReference>
<feature type="transmembrane region" description="Helical" evidence="6">
    <location>
        <begin position="201"/>
        <end position="219"/>
    </location>
</feature>
<dbReference type="InterPro" id="IPR050638">
    <property type="entry name" value="AA-Vitamin_Transporters"/>
</dbReference>
<keyword evidence="9" id="KW-1185">Reference proteome</keyword>
<proteinExistence type="inferred from homology"/>
<evidence type="ECO:0000256" key="3">
    <source>
        <dbReference type="ARBA" id="ARBA00022692"/>
    </source>
</evidence>
<feature type="domain" description="EamA" evidence="7">
    <location>
        <begin position="141"/>
        <end position="271"/>
    </location>
</feature>
<dbReference type="RefSeq" id="WP_111274482.1">
    <property type="nucleotide sequence ID" value="NZ_QFYS01000001.1"/>
</dbReference>
<keyword evidence="4 6" id="KW-1133">Transmembrane helix</keyword>